<sequence length="228" mass="26672">MNLKEHYNKLYCDAIEKTKANKYQIDNLIDSPLDSRYGITLLTRPDTPVKNKIQEFLTKLRTLEPNQYFYPNTDLHITIMSIISCYSGFNLSKIDTENYKKIVLQSIAANSQKFTIHFKGLTASPSCIMVQGFIEDNSLASLRESLRLNFNTSNLEQSIDKRYAIQTAHSTIFRIRKPLLNTNTYISLLEEYKEHTFGSFTVNTLELVYNDWYQRDKKVQKLYTFPLY</sequence>
<keyword evidence="1" id="KW-0436">Ligase</keyword>
<dbReference type="SUPFAM" id="SSF55144">
    <property type="entry name" value="LigT-like"/>
    <property type="match status" value="1"/>
</dbReference>
<proteinExistence type="predicted"/>
<dbReference type="Proteomes" id="UP000269412">
    <property type="component" value="Unassembled WGS sequence"/>
</dbReference>
<evidence type="ECO:0000313" key="2">
    <source>
        <dbReference type="Proteomes" id="UP000269412"/>
    </source>
</evidence>
<keyword evidence="2" id="KW-1185">Reference proteome</keyword>
<name>A0A495DTQ5_9FLAO</name>
<dbReference type="GO" id="GO:0016874">
    <property type="term" value="F:ligase activity"/>
    <property type="evidence" value="ECO:0007669"/>
    <property type="project" value="UniProtKB-KW"/>
</dbReference>
<dbReference type="OrthoDB" id="2326088at2"/>
<dbReference type="InterPro" id="IPR009097">
    <property type="entry name" value="Cyclic_Pdiesterase"/>
</dbReference>
<protein>
    <submittedName>
        <fullName evidence="1">2'-5' RNA ligase</fullName>
    </submittedName>
</protein>
<evidence type="ECO:0000313" key="1">
    <source>
        <dbReference type="EMBL" id="RKR07873.1"/>
    </source>
</evidence>
<dbReference type="RefSeq" id="WP_121068644.1">
    <property type="nucleotide sequence ID" value="NZ_RBIQ01000010.1"/>
</dbReference>
<reference evidence="1 2" key="1">
    <citation type="submission" date="2018-10" db="EMBL/GenBank/DDBJ databases">
        <title>Genomic Encyclopedia of Archaeal and Bacterial Type Strains, Phase II (KMG-II): from individual species to whole genera.</title>
        <authorList>
            <person name="Goeker M."/>
        </authorList>
    </citation>
    <scope>NUCLEOTIDE SEQUENCE [LARGE SCALE GENOMIC DNA]</scope>
    <source>
        <strain evidence="1 2">DSM 25230</strain>
    </source>
</reference>
<gene>
    <name evidence="1" type="ORF">CLV91_2634</name>
</gene>
<dbReference type="Gene3D" id="3.90.1140.10">
    <property type="entry name" value="Cyclic phosphodiesterase"/>
    <property type="match status" value="1"/>
</dbReference>
<dbReference type="EMBL" id="RBIQ01000010">
    <property type="protein sequence ID" value="RKR07873.1"/>
    <property type="molecule type" value="Genomic_DNA"/>
</dbReference>
<comment type="caution">
    <text evidence="1">The sequence shown here is derived from an EMBL/GenBank/DDBJ whole genome shotgun (WGS) entry which is preliminary data.</text>
</comment>
<dbReference type="AlphaFoldDB" id="A0A495DTQ5"/>
<accession>A0A495DTQ5</accession>
<organism evidence="1 2">
    <name type="scientific">Maribacter vaceletii</name>
    <dbReference type="NCBI Taxonomy" id="1206816"/>
    <lineage>
        <taxon>Bacteria</taxon>
        <taxon>Pseudomonadati</taxon>
        <taxon>Bacteroidota</taxon>
        <taxon>Flavobacteriia</taxon>
        <taxon>Flavobacteriales</taxon>
        <taxon>Flavobacteriaceae</taxon>
        <taxon>Maribacter</taxon>
    </lineage>
</organism>